<evidence type="ECO:0000313" key="3">
    <source>
        <dbReference type="EMBL" id="CAI4031924.1"/>
    </source>
</evidence>
<dbReference type="EMBL" id="OX365700">
    <property type="protein sequence ID" value="CAI4031924.1"/>
    <property type="molecule type" value="Genomic_DNA"/>
</dbReference>
<feature type="compositionally biased region" description="Polar residues" evidence="1">
    <location>
        <begin position="223"/>
        <end position="232"/>
    </location>
</feature>
<protein>
    <submittedName>
        <fullName evidence="3">Uncharacterized protein</fullName>
    </submittedName>
</protein>
<dbReference type="AlphaFoldDB" id="A0AA86TC78"/>
<feature type="compositionally biased region" description="Polar residues" evidence="1">
    <location>
        <begin position="255"/>
        <end position="264"/>
    </location>
</feature>
<feature type="chain" id="PRO_5041637313" evidence="2">
    <location>
        <begin position="29"/>
        <end position="329"/>
    </location>
</feature>
<proteinExistence type="predicted"/>
<feature type="region of interest" description="Disordered" evidence="1">
    <location>
        <begin position="223"/>
        <end position="329"/>
    </location>
</feature>
<sequence length="329" mass="35218">MWNRKRYRAPRPAVQVSVMTVLSLLLSAGCSGVSQNPSQSQADAQGTVSFEEVVDWSFEASHPITINQDALNRMLHGIRVGTQASPVLTDKDVEFLAPALSSALTKATPEQVVVFQVFSQTGSIPEATGGTIYAKGPSIYLTLTQFRSKPIRTGFWSWVSGKPSPSQELTAGTLSFVPESAARTQRAAPETAMNYGNLSTLVIDHLTLARLAEQERLAATVKPQTIPAQTIDPSHRPPVQSQGGTTVLVPAKPQAQAQENTGRTPQDRPSFVPAVQAPLITPPSGTTKTPANSQPARETQTKPSKPVKSKKPSKPTQATVKKAPQAEAR</sequence>
<feature type="compositionally biased region" description="Polar residues" evidence="1">
    <location>
        <begin position="283"/>
        <end position="298"/>
    </location>
</feature>
<accession>A0AA86TC78</accession>
<evidence type="ECO:0000256" key="2">
    <source>
        <dbReference type="SAM" id="SignalP"/>
    </source>
</evidence>
<dbReference type="PROSITE" id="PS51257">
    <property type="entry name" value="PROKAR_LIPOPROTEIN"/>
    <property type="match status" value="1"/>
</dbReference>
<evidence type="ECO:0000256" key="1">
    <source>
        <dbReference type="SAM" id="MobiDB-lite"/>
    </source>
</evidence>
<organism evidence="3 4">
    <name type="scientific">Nitrospira tepida</name>
    <dbReference type="NCBI Taxonomy" id="2973512"/>
    <lineage>
        <taxon>Bacteria</taxon>
        <taxon>Pseudomonadati</taxon>
        <taxon>Nitrospirota</taxon>
        <taxon>Nitrospiria</taxon>
        <taxon>Nitrospirales</taxon>
        <taxon>Nitrospiraceae</taxon>
        <taxon>Nitrospira</taxon>
    </lineage>
</organism>
<evidence type="ECO:0000313" key="4">
    <source>
        <dbReference type="Proteomes" id="UP001179121"/>
    </source>
</evidence>
<dbReference type="RefSeq" id="WP_289268676.1">
    <property type="nucleotide sequence ID" value="NZ_OX365700.1"/>
</dbReference>
<keyword evidence="4" id="KW-1185">Reference proteome</keyword>
<feature type="signal peptide" evidence="2">
    <location>
        <begin position="1"/>
        <end position="28"/>
    </location>
</feature>
<reference evidence="3" key="1">
    <citation type="submission" date="2022-10" db="EMBL/GenBank/DDBJ databases">
        <authorList>
            <person name="Koch H."/>
        </authorList>
    </citation>
    <scope>NUCLEOTIDE SEQUENCE</scope>
    <source>
        <strain evidence="3">DNF</strain>
    </source>
</reference>
<dbReference type="Proteomes" id="UP001179121">
    <property type="component" value="Chromosome"/>
</dbReference>
<name>A0AA86TC78_9BACT</name>
<dbReference type="KEGG" id="nti:DNFV4_02347"/>
<gene>
    <name evidence="3" type="ORF">DNFV4_02347</name>
</gene>
<keyword evidence="2" id="KW-0732">Signal</keyword>